<name>A0AA88WL63_9ASTE</name>
<dbReference type="Pfam" id="PF03478">
    <property type="entry name" value="Beta-prop_KIB1-4"/>
    <property type="match status" value="1"/>
</dbReference>
<dbReference type="PANTHER" id="PTHR44586:SF25">
    <property type="entry name" value="(WILD MALAYSIAN BANANA) HYPOTHETICAL PROTEIN"/>
    <property type="match status" value="1"/>
</dbReference>
<protein>
    <recommendedName>
        <fullName evidence="1">KIB1-4 beta-propeller domain-containing protein</fullName>
    </recommendedName>
</protein>
<feature type="domain" description="KIB1-4 beta-propeller" evidence="1">
    <location>
        <begin position="86"/>
        <end position="137"/>
    </location>
</feature>
<dbReference type="PANTHER" id="PTHR44586">
    <property type="entry name" value="F-BOX DOMAIN CONTAINING PROTEIN, EXPRESSED"/>
    <property type="match status" value="1"/>
</dbReference>
<dbReference type="InterPro" id="IPR005174">
    <property type="entry name" value="KIB1-4_b-propeller"/>
</dbReference>
<evidence type="ECO:0000313" key="2">
    <source>
        <dbReference type="EMBL" id="KAK3029178.1"/>
    </source>
</evidence>
<dbReference type="AlphaFoldDB" id="A0AA88WL63"/>
<accession>A0AA88WL63</accession>
<gene>
    <name evidence="2" type="ORF">RJ639_038730</name>
</gene>
<sequence length="235" mass="26555">MHNKSVYYEIEGHHGGSTYVEAAKLSDYLVRKMCICPPPEESALHDFMEMIIYGESRDMALCRAGNESWTALKSANFRLNMASKLFEKTTWKHIKSLDNRVLFMGHNQCIRSSTIEYKGLKQNAIYFTADIFLGTAFFSNIFNLEDGSIKSCYSPSGFQKVPPPYLWTSLDGDLKEVFELLYGSIQCHTGFQFPHSTQAFFLSALVLMDLAEGALEENVAESKMEQVSFVTKSGN</sequence>
<comment type="caution">
    <text evidence="2">The sequence shown here is derived from an EMBL/GenBank/DDBJ whole genome shotgun (WGS) entry which is preliminary data.</text>
</comment>
<proteinExistence type="predicted"/>
<evidence type="ECO:0000313" key="3">
    <source>
        <dbReference type="Proteomes" id="UP001188597"/>
    </source>
</evidence>
<evidence type="ECO:0000259" key="1">
    <source>
        <dbReference type="Pfam" id="PF03478"/>
    </source>
</evidence>
<reference evidence="2" key="1">
    <citation type="submission" date="2022-12" db="EMBL/GenBank/DDBJ databases">
        <title>Draft genome assemblies for two species of Escallonia (Escalloniales).</title>
        <authorList>
            <person name="Chanderbali A."/>
            <person name="Dervinis C."/>
            <person name="Anghel I."/>
            <person name="Soltis D."/>
            <person name="Soltis P."/>
            <person name="Zapata F."/>
        </authorList>
    </citation>
    <scope>NUCLEOTIDE SEQUENCE</scope>
    <source>
        <strain evidence="2">UCBG64.0493</strain>
        <tissue evidence="2">Leaf</tissue>
    </source>
</reference>
<dbReference type="Proteomes" id="UP001188597">
    <property type="component" value="Unassembled WGS sequence"/>
</dbReference>
<keyword evidence="3" id="KW-1185">Reference proteome</keyword>
<organism evidence="2 3">
    <name type="scientific">Escallonia herrerae</name>
    <dbReference type="NCBI Taxonomy" id="1293975"/>
    <lineage>
        <taxon>Eukaryota</taxon>
        <taxon>Viridiplantae</taxon>
        <taxon>Streptophyta</taxon>
        <taxon>Embryophyta</taxon>
        <taxon>Tracheophyta</taxon>
        <taxon>Spermatophyta</taxon>
        <taxon>Magnoliopsida</taxon>
        <taxon>eudicotyledons</taxon>
        <taxon>Gunneridae</taxon>
        <taxon>Pentapetalae</taxon>
        <taxon>asterids</taxon>
        <taxon>campanulids</taxon>
        <taxon>Escalloniales</taxon>
        <taxon>Escalloniaceae</taxon>
        <taxon>Escallonia</taxon>
    </lineage>
</organism>
<dbReference type="EMBL" id="JAVXUP010000390">
    <property type="protein sequence ID" value="KAK3029178.1"/>
    <property type="molecule type" value="Genomic_DNA"/>
</dbReference>